<reference evidence="1" key="1">
    <citation type="submission" date="2021-02" db="EMBL/GenBank/DDBJ databases">
        <authorList>
            <person name="Nowell W R."/>
        </authorList>
    </citation>
    <scope>NUCLEOTIDE SEQUENCE</scope>
</reference>
<feature type="non-terminal residue" evidence="1">
    <location>
        <position position="1"/>
    </location>
</feature>
<organism evidence="1 2">
    <name type="scientific">Rotaria socialis</name>
    <dbReference type="NCBI Taxonomy" id="392032"/>
    <lineage>
        <taxon>Eukaryota</taxon>
        <taxon>Metazoa</taxon>
        <taxon>Spiralia</taxon>
        <taxon>Gnathifera</taxon>
        <taxon>Rotifera</taxon>
        <taxon>Eurotatoria</taxon>
        <taxon>Bdelloidea</taxon>
        <taxon>Philodinida</taxon>
        <taxon>Philodinidae</taxon>
        <taxon>Rotaria</taxon>
    </lineage>
</organism>
<accession>A0A821I3E1</accession>
<evidence type="ECO:0000313" key="1">
    <source>
        <dbReference type="EMBL" id="CAF4691540.1"/>
    </source>
</evidence>
<sequence>SLTPFESSGEDLRLSELEQKDKVLLLSTPPDAFRDFSYVSPNAITSL</sequence>
<comment type="caution">
    <text evidence="1">The sequence shown here is derived from an EMBL/GenBank/DDBJ whole genome shotgun (WGS) entry which is preliminary data.</text>
</comment>
<dbReference type="AlphaFoldDB" id="A0A821I3E1"/>
<name>A0A821I3E1_9BILA</name>
<dbReference type="EMBL" id="CAJOBR010002585">
    <property type="protein sequence ID" value="CAF4691540.1"/>
    <property type="molecule type" value="Genomic_DNA"/>
</dbReference>
<dbReference type="Proteomes" id="UP000663848">
    <property type="component" value="Unassembled WGS sequence"/>
</dbReference>
<protein>
    <submittedName>
        <fullName evidence="1">Uncharacterized protein</fullName>
    </submittedName>
</protein>
<evidence type="ECO:0000313" key="2">
    <source>
        <dbReference type="Proteomes" id="UP000663848"/>
    </source>
</evidence>
<proteinExistence type="predicted"/>
<gene>
    <name evidence="1" type="ORF">QYT958_LOCUS17230</name>
</gene>